<evidence type="ECO:0000313" key="11">
    <source>
        <dbReference type="EnsemblMetazoa" id="XP_050511701.1"/>
    </source>
</evidence>
<dbReference type="AlphaFoldDB" id="A0A6P7G3I9"/>
<accession>A0A6P7G3I9</accession>
<dbReference type="InterPro" id="IPR017948">
    <property type="entry name" value="TGFb_CS"/>
</dbReference>
<dbReference type="PROSITE" id="PS51362">
    <property type="entry name" value="TGF_BETA_2"/>
    <property type="match status" value="1"/>
</dbReference>
<dbReference type="PROSITE" id="PS00250">
    <property type="entry name" value="TGF_BETA_1"/>
    <property type="match status" value="1"/>
</dbReference>
<comment type="subcellular location">
    <subcellularLocation>
        <location evidence="1">Secreted</location>
    </subcellularLocation>
</comment>
<keyword evidence="5 8" id="KW-0339">Growth factor</keyword>
<dbReference type="SMART" id="SM00204">
    <property type="entry name" value="TGFB"/>
    <property type="match status" value="1"/>
</dbReference>
<feature type="transmembrane region" description="Helical" evidence="9">
    <location>
        <begin position="6"/>
        <end position="27"/>
    </location>
</feature>
<dbReference type="GO" id="GO:0008083">
    <property type="term" value="F:growth factor activity"/>
    <property type="evidence" value="ECO:0007669"/>
    <property type="project" value="UniProtKB-KW"/>
</dbReference>
<dbReference type="SUPFAM" id="SSF57501">
    <property type="entry name" value="Cystine-knot cytokines"/>
    <property type="match status" value="1"/>
</dbReference>
<keyword evidence="7" id="KW-0325">Glycoprotein</keyword>
<evidence type="ECO:0000256" key="3">
    <source>
        <dbReference type="ARBA" id="ARBA00022525"/>
    </source>
</evidence>
<keyword evidence="3" id="KW-0964">Secreted</keyword>
<evidence type="ECO:0000256" key="8">
    <source>
        <dbReference type="RuleBase" id="RU000354"/>
    </source>
</evidence>
<keyword evidence="9" id="KW-0812">Transmembrane</keyword>
<evidence type="ECO:0000256" key="4">
    <source>
        <dbReference type="ARBA" id="ARBA00022729"/>
    </source>
</evidence>
<keyword evidence="12" id="KW-1185">Reference proteome</keyword>
<keyword evidence="9" id="KW-0472">Membrane</keyword>
<evidence type="ECO:0000313" key="13">
    <source>
        <dbReference type="RefSeq" id="XP_028139135.1"/>
    </source>
</evidence>
<dbReference type="InterPro" id="IPR015615">
    <property type="entry name" value="TGF-beta-rel"/>
</dbReference>
<dbReference type="FunFam" id="2.10.90.10:FF:000001">
    <property type="entry name" value="Bone morphogenetic protein 4"/>
    <property type="match status" value="1"/>
</dbReference>
<dbReference type="InterPro" id="IPR001111">
    <property type="entry name" value="TGF-b_propeptide"/>
</dbReference>
<dbReference type="InParanoid" id="A0A6P7G3I9"/>
<dbReference type="Pfam" id="PF00019">
    <property type="entry name" value="TGF_beta"/>
    <property type="match status" value="1"/>
</dbReference>
<dbReference type="RefSeq" id="XP_028139135.1">
    <property type="nucleotide sequence ID" value="XM_028283334.1"/>
</dbReference>
<name>A0A6P7G3I9_DIAVI</name>
<reference evidence="13" key="1">
    <citation type="submission" date="2025-04" db="UniProtKB">
        <authorList>
            <consortium name="RefSeq"/>
        </authorList>
    </citation>
    <scope>IDENTIFICATION</scope>
    <source>
        <tissue evidence="13">Whole insect</tissue>
    </source>
</reference>
<dbReference type="EnsemblMetazoa" id="XM_050655744.1">
    <property type="protein sequence ID" value="XP_050511701.1"/>
    <property type="gene ID" value="LOC126887849"/>
</dbReference>
<sequence length="414" mass="47591">MYLPVIISLPILICLWIYFLIILRNIFLPPTSIHLNFIESPGNISSVVKHLAENVPVIKNDSGVKKRKKIHVPKFMLELYEKNKIGRTDDEKSPDVVRSLIPTHAEPFQGNEVFEDPEENHLLIFNIPAADEDEKFVSAELKILTLLSLDARSEVGVRRILKLSIYDDSVKHLLDFQEIQIHHFNNSWISFDVTAPVNDILSKNPKSKYLKIVVTVSTFVPQVKDHLKLSLMPVEEDFEHDYPILLLSYSSSKNGEKDVKEEKAKKITLQKSRQKRSVEDDYEEETNKIWDDDIFPKKAVQMKKLKRLRNACKKKPLYVDFKEINYDSWIVQPSGYEAYQCQGRCFYPVAEHLNPTKHAIVQALLHSVAPTKVTRSCCVPTVLGSISILYVDTNGVLTYRYAYNDMVVAECGCR</sequence>
<dbReference type="Gene3D" id="2.10.90.10">
    <property type="entry name" value="Cystine-knot cytokines"/>
    <property type="match status" value="1"/>
</dbReference>
<proteinExistence type="inferred from homology"/>
<dbReference type="InterPro" id="IPR001839">
    <property type="entry name" value="TGF-b_C"/>
</dbReference>
<organism evidence="13">
    <name type="scientific">Diabrotica virgifera virgifera</name>
    <name type="common">western corn rootworm</name>
    <dbReference type="NCBI Taxonomy" id="50390"/>
    <lineage>
        <taxon>Eukaryota</taxon>
        <taxon>Metazoa</taxon>
        <taxon>Ecdysozoa</taxon>
        <taxon>Arthropoda</taxon>
        <taxon>Hexapoda</taxon>
        <taxon>Insecta</taxon>
        <taxon>Pterygota</taxon>
        <taxon>Neoptera</taxon>
        <taxon>Endopterygota</taxon>
        <taxon>Coleoptera</taxon>
        <taxon>Polyphaga</taxon>
        <taxon>Cucujiformia</taxon>
        <taxon>Chrysomeloidea</taxon>
        <taxon>Chrysomelidae</taxon>
        <taxon>Galerucinae</taxon>
        <taxon>Diabroticina</taxon>
        <taxon>Diabroticites</taxon>
        <taxon>Diabrotica</taxon>
    </lineage>
</organism>
<evidence type="ECO:0000256" key="1">
    <source>
        <dbReference type="ARBA" id="ARBA00004613"/>
    </source>
</evidence>
<comment type="similarity">
    <text evidence="2 8">Belongs to the TGF-beta family.</text>
</comment>
<keyword evidence="9" id="KW-1133">Transmembrane helix</keyword>
<dbReference type="OrthoDB" id="5987191at2759"/>
<evidence type="ECO:0000313" key="12">
    <source>
        <dbReference type="Proteomes" id="UP001652700"/>
    </source>
</evidence>
<keyword evidence="4" id="KW-0732">Signal</keyword>
<dbReference type="InterPro" id="IPR029034">
    <property type="entry name" value="Cystine-knot_cytokine"/>
</dbReference>
<keyword evidence="6" id="KW-1015">Disulfide bond</keyword>
<gene>
    <name evidence="13" type="primary">LOC114333456</name>
</gene>
<dbReference type="Pfam" id="PF00688">
    <property type="entry name" value="TGFb_propeptide"/>
    <property type="match status" value="1"/>
</dbReference>
<dbReference type="PANTHER" id="PTHR11848">
    <property type="entry name" value="TGF-BETA FAMILY"/>
    <property type="match status" value="1"/>
</dbReference>
<evidence type="ECO:0000259" key="10">
    <source>
        <dbReference type="PROSITE" id="PS51362"/>
    </source>
</evidence>
<evidence type="ECO:0000256" key="7">
    <source>
        <dbReference type="ARBA" id="ARBA00023180"/>
    </source>
</evidence>
<dbReference type="Proteomes" id="UP001652700">
    <property type="component" value="Unplaced"/>
</dbReference>
<evidence type="ECO:0000256" key="5">
    <source>
        <dbReference type="ARBA" id="ARBA00023030"/>
    </source>
</evidence>
<reference evidence="11" key="2">
    <citation type="submission" date="2025-05" db="UniProtKB">
        <authorList>
            <consortium name="EnsemblMetazoa"/>
        </authorList>
    </citation>
    <scope>IDENTIFICATION</scope>
</reference>
<dbReference type="GO" id="GO:0005125">
    <property type="term" value="F:cytokine activity"/>
    <property type="evidence" value="ECO:0007669"/>
    <property type="project" value="TreeGrafter"/>
</dbReference>
<dbReference type="CDD" id="cd13767">
    <property type="entry name" value="TGF_beta_BMP9_like"/>
    <property type="match status" value="1"/>
</dbReference>
<dbReference type="Gene3D" id="2.60.120.970">
    <property type="match status" value="1"/>
</dbReference>
<protein>
    <submittedName>
        <fullName evidence="13">Bone morphogenetic protein 10-like</fullName>
    </submittedName>
</protein>
<feature type="domain" description="TGF-beta family profile" evidence="10">
    <location>
        <begin position="295"/>
        <end position="414"/>
    </location>
</feature>
<dbReference type="GO" id="GO:0005615">
    <property type="term" value="C:extracellular space"/>
    <property type="evidence" value="ECO:0007669"/>
    <property type="project" value="TreeGrafter"/>
</dbReference>
<dbReference type="PANTHER" id="PTHR11848:SF307">
    <property type="entry name" value="BONE MORPHOGENETIC PROTEIN 10"/>
    <property type="match status" value="1"/>
</dbReference>
<evidence type="ECO:0000256" key="6">
    <source>
        <dbReference type="ARBA" id="ARBA00023157"/>
    </source>
</evidence>
<evidence type="ECO:0000256" key="2">
    <source>
        <dbReference type="ARBA" id="ARBA00006656"/>
    </source>
</evidence>
<evidence type="ECO:0000256" key="9">
    <source>
        <dbReference type="SAM" id="Phobius"/>
    </source>
</evidence>